<comment type="caution">
    <text evidence="7">The sequence shown here is derived from an EMBL/GenBank/DDBJ whole genome shotgun (WGS) entry which is preliminary data.</text>
</comment>
<dbReference type="InterPro" id="IPR005828">
    <property type="entry name" value="MFS_sugar_transport-like"/>
</dbReference>
<name>A0A9X5CNI7_9ACTN</name>
<feature type="transmembrane region" description="Helical" evidence="5">
    <location>
        <begin position="25"/>
        <end position="49"/>
    </location>
</feature>
<dbReference type="PANTHER" id="PTHR23508">
    <property type="entry name" value="CARBOXYLIC ACID TRANSPORTER PROTEIN HOMOLOG"/>
    <property type="match status" value="1"/>
</dbReference>
<evidence type="ECO:0000256" key="4">
    <source>
        <dbReference type="ARBA" id="ARBA00023136"/>
    </source>
</evidence>
<keyword evidence="8" id="KW-1185">Reference proteome</keyword>
<dbReference type="InterPro" id="IPR036259">
    <property type="entry name" value="MFS_trans_sf"/>
</dbReference>
<keyword evidence="4 5" id="KW-0472">Membrane</keyword>
<evidence type="ECO:0000313" key="7">
    <source>
        <dbReference type="EMBL" id="NEC51765.1"/>
    </source>
</evidence>
<dbReference type="GO" id="GO:0005886">
    <property type="term" value="C:plasma membrane"/>
    <property type="evidence" value="ECO:0007669"/>
    <property type="project" value="UniProtKB-SubCell"/>
</dbReference>
<comment type="subcellular location">
    <subcellularLocation>
        <location evidence="1">Cell membrane</location>
        <topology evidence="1">Multi-pass membrane protein</topology>
    </subcellularLocation>
</comment>
<feature type="transmembrane region" description="Helical" evidence="5">
    <location>
        <begin position="149"/>
        <end position="171"/>
    </location>
</feature>
<feature type="transmembrane region" description="Helical" evidence="5">
    <location>
        <begin position="61"/>
        <end position="80"/>
    </location>
</feature>
<evidence type="ECO:0000256" key="2">
    <source>
        <dbReference type="ARBA" id="ARBA00022692"/>
    </source>
</evidence>
<dbReference type="CDD" id="cd17316">
    <property type="entry name" value="MFS_SV2_like"/>
    <property type="match status" value="1"/>
</dbReference>
<dbReference type="PROSITE" id="PS50850">
    <property type="entry name" value="MFS"/>
    <property type="match status" value="1"/>
</dbReference>
<dbReference type="EMBL" id="JAAGNA010000855">
    <property type="protein sequence ID" value="NEC51765.1"/>
    <property type="molecule type" value="Genomic_DNA"/>
</dbReference>
<feature type="transmembrane region" description="Helical" evidence="5">
    <location>
        <begin position="258"/>
        <end position="278"/>
    </location>
</feature>
<dbReference type="Pfam" id="PF00083">
    <property type="entry name" value="Sugar_tr"/>
    <property type="match status" value="1"/>
</dbReference>
<evidence type="ECO:0000256" key="3">
    <source>
        <dbReference type="ARBA" id="ARBA00022989"/>
    </source>
</evidence>
<feature type="transmembrane region" description="Helical" evidence="5">
    <location>
        <begin position="116"/>
        <end position="137"/>
    </location>
</feature>
<dbReference type="InterPro" id="IPR020846">
    <property type="entry name" value="MFS_dom"/>
</dbReference>
<feature type="transmembrane region" description="Helical" evidence="5">
    <location>
        <begin position="177"/>
        <end position="196"/>
    </location>
</feature>
<protein>
    <submittedName>
        <fullName evidence="7">MFS transporter</fullName>
    </submittedName>
</protein>
<organism evidence="7 8">
    <name type="scientific">Actinospica acidiphila</name>
    <dbReference type="NCBI Taxonomy" id="304899"/>
    <lineage>
        <taxon>Bacteria</taxon>
        <taxon>Bacillati</taxon>
        <taxon>Actinomycetota</taxon>
        <taxon>Actinomycetes</taxon>
        <taxon>Catenulisporales</taxon>
        <taxon>Actinospicaceae</taxon>
        <taxon>Actinospica</taxon>
    </lineage>
</organism>
<sequence>MQHIRTTNAANRLDRLPITKFHKRTILAVAFAYFFEFADINTFAITAPVVREQWGSDVNHVAYVTSLSFVGMFVGAVVAGGLADRLGRKQTLTVTTLWFTVWSFACVFAWDIWSLGVFRVLTSAGLSAMTVVAVVYISELFPSAKRGKFQAYAIVIGICGTPVTNLIASAVVPMSDWSWRLVYLWGSLGALFLFLVRRLEESPQWLESRGRHEEAEATLSRIEARATAEHGPLPEPQRPKPKGPSVKPGLGMLKDKKFLYPTLLLSVLWITQTIGFFGYSSWAPTLLAAEGVSVEDSIFYVALTTVGAPLGSFLAAMVTDRFERKWCLVVFGLVIAASGLLYGLTFTPVLIVVFGFLVNLFERGYTALAYAYAPELYGTEGRSLGTSIAYGLGRLSNAVGPLMIAGVYNGIGYQAVFMVIAGTWTLGALVLAVFGPATRRRRLAAEAAAAAGTRPTSVTATP</sequence>
<feature type="transmembrane region" description="Helical" evidence="5">
    <location>
        <begin position="326"/>
        <end position="358"/>
    </location>
</feature>
<accession>A0A9X5CNI7</accession>
<evidence type="ECO:0000259" key="6">
    <source>
        <dbReference type="PROSITE" id="PS50850"/>
    </source>
</evidence>
<feature type="transmembrane region" description="Helical" evidence="5">
    <location>
        <begin position="92"/>
        <end position="110"/>
    </location>
</feature>
<dbReference type="GO" id="GO:0046943">
    <property type="term" value="F:carboxylic acid transmembrane transporter activity"/>
    <property type="evidence" value="ECO:0007669"/>
    <property type="project" value="TreeGrafter"/>
</dbReference>
<evidence type="ECO:0000313" key="8">
    <source>
        <dbReference type="Proteomes" id="UP000471745"/>
    </source>
</evidence>
<dbReference type="PANTHER" id="PTHR23508:SF10">
    <property type="entry name" value="CARBOXYLIC ACID TRANSPORTER PROTEIN HOMOLOG"/>
    <property type="match status" value="1"/>
</dbReference>
<proteinExistence type="predicted"/>
<gene>
    <name evidence="7" type="ORF">G3I18_24850</name>
</gene>
<feature type="transmembrane region" description="Helical" evidence="5">
    <location>
        <begin position="411"/>
        <end position="434"/>
    </location>
</feature>
<dbReference type="Proteomes" id="UP000471745">
    <property type="component" value="Unassembled WGS sequence"/>
</dbReference>
<evidence type="ECO:0000256" key="1">
    <source>
        <dbReference type="ARBA" id="ARBA00004651"/>
    </source>
</evidence>
<feature type="domain" description="Major facilitator superfamily (MFS) profile" evidence="6">
    <location>
        <begin position="25"/>
        <end position="439"/>
    </location>
</feature>
<keyword evidence="2 5" id="KW-0812">Transmembrane</keyword>
<reference evidence="7 8" key="1">
    <citation type="submission" date="2020-01" db="EMBL/GenBank/DDBJ databases">
        <title>Insect and environment-associated Actinomycetes.</title>
        <authorList>
            <person name="Currrie C."/>
            <person name="Chevrette M."/>
            <person name="Carlson C."/>
            <person name="Stubbendieck R."/>
            <person name="Wendt-Pienkowski E."/>
        </authorList>
    </citation>
    <scope>NUCLEOTIDE SEQUENCE [LARGE SCALE GENOMIC DNA]</scope>
    <source>
        <strain evidence="7 8">SID8189</strain>
    </source>
</reference>
<dbReference type="PROSITE" id="PS00216">
    <property type="entry name" value="SUGAR_TRANSPORT_1"/>
    <property type="match status" value="1"/>
</dbReference>
<dbReference type="Gene3D" id="1.20.1250.20">
    <property type="entry name" value="MFS general substrate transporter like domains"/>
    <property type="match status" value="1"/>
</dbReference>
<evidence type="ECO:0000256" key="5">
    <source>
        <dbReference type="SAM" id="Phobius"/>
    </source>
</evidence>
<dbReference type="InterPro" id="IPR005829">
    <property type="entry name" value="Sugar_transporter_CS"/>
</dbReference>
<dbReference type="RefSeq" id="WP_163090458.1">
    <property type="nucleotide sequence ID" value="NZ_JAAGNA010000855.1"/>
</dbReference>
<feature type="transmembrane region" description="Helical" evidence="5">
    <location>
        <begin position="298"/>
        <end position="319"/>
    </location>
</feature>
<keyword evidence="3 5" id="KW-1133">Transmembrane helix</keyword>
<dbReference type="SUPFAM" id="SSF103473">
    <property type="entry name" value="MFS general substrate transporter"/>
    <property type="match status" value="1"/>
</dbReference>
<dbReference type="AlphaFoldDB" id="A0A9X5CNI7"/>